<proteinExistence type="predicted"/>
<organism evidence="1 2">
    <name type="scientific">Thermomonospora umbrina</name>
    <dbReference type="NCBI Taxonomy" id="111806"/>
    <lineage>
        <taxon>Bacteria</taxon>
        <taxon>Bacillati</taxon>
        <taxon>Actinomycetota</taxon>
        <taxon>Actinomycetes</taxon>
        <taxon>Streptosporangiales</taxon>
        <taxon>Thermomonosporaceae</taxon>
        <taxon>Thermomonospora</taxon>
    </lineage>
</organism>
<evidence type="ECO:0000313" key="1">
    <source>
        <dbReference type="EMBL" id="REE96108.1"/>
    </source>
</evidence>
<keyword evidence="2" id="KW-1185">Reference proteome</keyword>
<dbReference type="OrthoDB" id="1381053at2"/>
<evidence type="ECO:0008006" key="3">
    <source>
        <dbReference type="Google" id="ProtNLM"/>
    </source>
</evidence>
<accession>A0A3D9SJJ2</accession>
<reference evidence="1 2" key="1">
    <citation type="submission" date="2018-08" db="EMBL/GenBank/DDBJ databases">
        <title>Sequencing the genomes of 1000 actinobacteria strains.</title>
        <authorList>
            <person name="Klenk H.-P."/>
        </authorList>
    </citation>
    <scope>NUCLEOTIDE SEQUENCE [LARGE SCALE GENOMIC DNA]</scope>
    <source>
        <strain evidence="1 2">DSM 43927</strain>
    </source>
</reference>
<gene>
    <name evidence="1" type="ORF">DFJ69_1532</name>
</gene>
<evidence type="ECO:0000313" key="2">
    <source>
        <dbReference type="Proteomes" id="UP000256661"/>
    </source>
</evidence>
<comment type="caution">
    <text evidence="1">The sequence shown here is derived from an EMBL/GenBank/DDBJ whole genome shotgun (WGS) entry which is preliminary data.</text>
</comment>
<dbReference type="Proteomes" id="UP000256661">
    <property type="component" value="Unassembled WGS sequence"/>
</dbReference>
<name>A0A3D9SJJ2_9ACTN</name>
<dbReference type="AlphaFoldDB" id="A0A3D9SJJ2"/>
<dbReference type="RefSeq" id="WP_116021804.1">
    <property type="nucleotide sequence ID" value="NZ_QTTT01000001.1"/>
</dbReference>
<protein>
    <recommendedName>
        <fullName evidence="3">SUKH superfamily protein</fullName>
    </recommendedName>
</protein>
<sequence length="166" mass="17680">MTDDDRLETAWEAIVGDFPLVDPQDSGPAALAGLYERLVGLFAGLGVEDAATRVRMPADLLRFLALAGGTRRRGDEYGLYLFGPATVASQTAQDSGLFAEHRPVESGLWLTIGSYGDKHVITLCCDADDARFGVVVDGHDDHPWNDGGGNVPWADSFTGLLTDLGA</sequence>
<dbReference type="EMBL" id="QTTT01000001">
    <property type="protein sequence ID" value="REE96108.1"/>
    <property type="molecule type" value="Genomic_DNA"/>
</dbReference>